<evidence type="ECO:0000313" key="1">
    <source>
        <dbReference type="EMBL" id="GAA5142676.1"/>
    </source>
</evidence>
<dbReference type="Proteomes" id="UP001500804">
    <property type="component" value="Unassembled WGS sequence"/>
</dbReference>
<gene>
    <name evidence="1" type="ORF">GCM10023320_83220</name>
</gene>
<name>A0ABP9P8W0_9PSEU</name>
<dbReference type="EMBL" id="BAABJO010000062">
    <property type="protein sequence ID" value="GAA5142676.1"/>
    <property type="molecule type" value="Genomic_DNA"/>
</dbReference>
<proteinExistence type="predicted"/>
<evidence type="ECO:0000313" key="2">
    <source>
        <dbReference type="Proteomes" id="UP001500804"/>
    </source>
</evidence>
<accession>A0ABP9P8W0</accession>
<sequence length="84" mass="9448">MAHNATGRVERLCVRKDNCFIRLRSVPIEPLENYFQLPIGHANYGSLYALALACALNDLPLTVRTETDIIAGQQANIRYLVVDF</sequence>
<keyword evidence="2" id="KW-1185">Reference proteome</keyword>
<reference evidence="2" key="1">
    <citation type="journal article" date="2019" name="Int. J. Syst. Evol. Microbiol.">
        <title>The Global Catalogue of Microorganisms (GCM) 10K type strain sequencing project: providing services to taxonomists for standard genome sequencing and annotation.</title>
        <authorList>
            <consortium name="The Broad Institute Genomics Platform"/>
            <consortium name="The Broad Institute Genome Sequencing Center for Infectious Disease"/>
            <person name="Wu L."/>
            <person name="Ma J."/>
        </authorList>
    </citation>
    <scope>NUCLEOTIDE SEQUENCE [LARGE SCALE GENOMIC DNA]</scope>
    <source>
        <strain evidence="2">JCM 18302</strain>
    </source>
</reference>
<dbReference type="RefSeq" id="WP_345613456.1">
    <property type="nucleotide sequence ID" value="NZ_BAABJO010000062.1"/>
</dbReference>
<organism evidence="1 2">
    <name type="scientific">Pseudonocardia adelaidensis</name>
    <dbReference type="NCBI Taxonomy" id="648754"/>
    <lineage>
        <taxon>Bacteria</taxon>
        <taxon>Bacillati</taxon>
        <taxon>Actinomycetota</taxon>
        <taxon>Actinomycetes</taxon>
        <taxon>Pseudonocardiales</taxon>
        <taxon>Pseudonocardiaceae</taxon>
        <taxon>Pseudonocardia</taxon>
    </lineage>
</organism>
<protein>
    <submittedName>
        <fullName evidence="1">Uncharacterized protein</fullName>
    </submittedName>
</protein>
<comment type="caution">
    <text evidence="1">The sequence shown here is derived from an EMBL/GenBank/DDBJ whole genome shotgun (WGS) entry which is preliminary data.</text>
</comment>